<dbReference type="EMBL" id="CP130318">
    <property type="protein sequence ID" value="WNQ09898.1"/>
    <property type="molecule type" value="Genomic_DNA"/>
</dbReference>
<evidence type="ECO:0000313" key="3">
    <source>
        <dbReference type="EMBL" id="WNQ09898.1"/>
    </source>
</evidence>
<organism evidence="3 4">
    <name type="scientific">Paenibacillus aurantius</name>
    <dbReference type="NCBI Taxonomy" id="2918900"/>
    <lineage>
        <taxon>Bacteria</taxon>
        <taxon>Bacillati</taxon>
        <taxon>Bacillota</taxon>
        <taxon>Bacilli</taxon>
        <taxon>Bacillales</taxon>
        <taxon>Paenibacillaceae</taxon>
        <taxon>Paenibacillus</taxon>
    </lineage>
</organism>
<evidence type="ECO:0000256" key="2">
    <source>
        <dbReference type="SAM" id="SignalP"/>
    </source>
</evidence>
<dbReference type="Gene3D" id="3.40.190.10">
    <property type="entry name" value="Periplasmic binding protein-like II"/>
    <property type="match status" value="1"/>
</dbReference>
<keyword evidence="2" id="KW-0732">Signal</keyword>
<evidence type="ECO:0000313" key="4">
    <source>
        <dbReference type="Proteomes" id="UP001305702"/>
    </source>
</evidence>
<sequence length="441" mass="47743">MKKSLMTAAASLLVVSLTACSTGKTGESSTNPAASGTPQASKAPKEMKLKIGLPGSYDVTKKEIIDGFIAKFPNIKTEIVEAPWGDFATKITTEIAGGTAPDIWFQENAVILGYGSRGVAEDLTPYIKKDLKEADYISGLYAAKASNGKVYGIPHGINPVALAYNKKMFTDAGVPLPTDNWTYQDMIDTAKKLTKDTNGDGKPDQYGFAASVGITQGWYPWARSQGGQVLDESKTKAMFTDPKSIAGIKAWADLVKTGISPDADFLKVAGGEWKAFASNKAAMFFMQYSNQALINKEFASLDYDTVMMPKGADGKRVVPIVTNSWVIFSKAKQDAKDAAWEFLKYYLSEEAQTVLAKSGASIPVQKNAITKLDANANPKNKKAFSEGIAQAGVTTDENPSWQEWRLAAQPIFVDILGQKLAPEEGMKQIQDKVQKVLDQNK</sequence>
<name>A0AA96RE85_9BACL</name>
<dbReference type="RefSeq" id="WP_315603671.1">
    <property type="nucleotide sequence ID" value="NZ_CP130318.1"/>
</dbReference>
<feature type="signal peptide" evidence="2">
    <location>
        <begin position="1"/>
        <end position="21"/>
    </location>
</feature>
<dbReference type="Pfam" id="PF13416">
    <property type="entry name" value="SBP_bac_8"/>
    <property type="match status" value="1"/>
</dbReference>
<feature type="chain" id="PRO_5041684695" evidence="2">
    <location>
        <begin position="22"/>
        <end position="441"/>
    </location>
</feature>
<dbReference type="Proteomes" id="UP001305702">
    <property type="component" value="Chromosome"/>
</dbReference>
<proteinExistence type="predicted"/>
<feature type="region of interest" description="Disordered" evidence="1">
    <location>
        <begin position="23"/>
        <end position="42"/>
    </location>
</feature>
<dbReference type="AlphaFoldDB" id="A0AA96RE85"/>
<dbReference type="PANTHER" id="PTHR43649:SF12">
    <property type="entry name" value="DIACETYLCHITOBIOSE BINDING PROTEIN DASA"/>
    <property type="match status" value="1"/>
</dbReference>
<dbReference type="CDD" id="cd13585">
    <property type="entry name" value="PBP2_TMBP_like"/>
    <property type="match status" value="1"/>
</dbReference>
<protein>
    <submittedName>
        <fullName evidence="3">Sugar ABC transporter substrate-binding protein</fullName>
    </submittedName>
</protein>
<dbReference type="InterPro" id="IPR006059">
    <property type="entry name" value="SBP"/>
</dbReference>
<keyword evidence="4" id="KW-1185">Reference proteome</keyword>
<dbReference type="PROSITE" id="PS51257">
    <property type="entry name" value="PROKAR_LIPOPROTEIN"/>
    <property type="match status" value="1"/>
</dbReference>
<gene>
    <name evidence="3" type="ORF">MJA45_20055</name>
</gene>
<dbReference type="KEGG" id="paun:MJA45_20055"/>
<accession>A0AA96RE85</accession>
<dbReference type="PANTHER" id="PTHR43649">
    <property type="entry name" value="ARABINOSE-BINDING PROTEIN-RELATED"/>
    <property type="match status" value="1"/>
</dbReference>
<evidence type="ECO:0000256" key="1">
    <source>
        <dbReference type="SAM" id="MobiDB-lite"/>
    </source>
</evidence>
<reference evidence="3 4" key="1">
    <citation type="submission" date="2022-02" db="EMBL/GenBank/DDBJ databases">
        <title>Paenibacillus sp. MBLB1776 Whole Genome Shotgun Sequencing.</title>
        <authorList>
            <person name="Hwang C.Y."/>
            <person name="Cho E.-S."/>
            <person name="Seo M.-J."/>
        </authorList>
    </citation>
    <scope>NUCLEOTIDE SEQUENCE [LARGE SCALE GENOMIC DNA]</scope>
    <source>
        <strain evidence="3 4">MBLB1776</strain>
    </source>
</reference>
<dbReference type="SUPFAM" id="SSF53850">
    <property type="entry name" value="Periplasmic binding protein-like II"/>
    <property type="match status" value="1"/>
</dbReference>
<dbReference type="InterPro" id="IPR050490">
    <property type="entry name" value="Bact_solute-bd_prot1"/>
</dbReference>
<feature type="compositionally biased region" description="Polar residues" evidence="1">
    <location>
        <begin position="23"/>
        <end position="40"/>
    </location>
</feature>